<sequence length="295" mass="33926">MMQMGISDSGVTLKEISLEAAVHRSLPKIFCEQENTEHESINKPLHPTCHRFPVVCYLPCLFAVVKWGCKEANFFSDCLQLVNAIKNSTFWLPHSANSVAHNLAAWAASHNVARPLLERELVDEYERYDKSITYEESAKSFIKSKELAECLMKTRIYDDDDVVKLTKVFIMHNILQNKRGQCHVDNFVMKLVDDEQMFENYPWGRRSFNDTVNSLSTILNRQKIGYEICGFPLAFQVWGFEILPSLGSSFVIKISCVPWAPVDDNRSTTAEQIRLNHDSSSPRMNDIRTNLRKRD</sequence>
<dbReference type="PANTHER" id="PTHR48449:SF1">
    <property type="entry name" value="DUF1985 DOMAIN-CONTAINING PROTEIN"/>
    <property type="match status" value="1"/>
</dbReference>
<evidence type="ECO:0000313" key="2">
    <source>
        <dbReference type="EMBL" id="KAF4352084.1"/>
    </source>
</evidence>
<dbReference type="PANTHER" id="PTHR48449">
    <property type="entry name" value="DUF1985 DOMAIN-CONTAINING PROTEIN"/>
    <property type="match status" value="1"/>
</dbReference>
<evidence type="ECO:0000259" key="1">
    <source>
        <dbReference type="Pfam" id="PF09331"/>
    </source>
</evidence>
<dbReference type="InterPro" id="IPR015410">
    <property type="entry name" value="DUF1985"/>
</dbReference>
<protein>
    <recommendedName>
        <fullName evidence="1">DUF1985 domain-containing protein</fullName>
    </recommendedName>
</protein>
<dbReference type="Proteomes" id="UP000583929">
    <property type="component" value="Unassembled WGS sequence"/>
</dbReference>
<reference evidence="2 3" key="1">
    <citation type="journal article" date="2020" name="bioRxiv">
        <title>Sequence and annotation of 42 cannabis genomes reveals extensive copy number variation in cannabinoid synthesis and pathogen resistance genes.</title>
        <authorList>
            <person name="Mckernan K.J."/>
            <person name="Helbert Y."/>
            <person name="Kane L.T."/>
            <person name="Ebling H."/>
            <person name="Zhang L."/>
            <person name="Liu B."/>
            <person name="Eaton Z."/>
            <person name="Mclaughlin S."/>
            <person name="Kingan S."/>
            <person name="Baybayan P."/>
            <person name="Concepcion G."/>
            <person name="Jordan M."/>
            <person name="Riva A."/>
            <person name="Barbazuk W."/>
            <person name="Harkins T."/>
        </authorList>
    </citation>
    <scope>NUCLEOTIDE SEQUENCE [LARGE SCALE GENOMIC DNA]</scope>
    <source>
        <strain evidence="3">cv. Jamaican Lion 4</strain>
        <tissue evidence="2">Leaf</tissue>
    </source>
</reference>
<accession>A0A7J6E119</accession>
<organism evidence="2 3">
    <name type="scientific">Cannabis sativa</name>
    <name type="common">Hemp</name>
    <name type="synonym">Marijuana</name>
    <dbReference type="NCBI Taxonomy" id="3483"/>
    <lineage>
        <taxon>Eukaryota</taxon>
        <taxon>Viridiplantae</taxon>
        <taxon>Streptophyta</taxon>
        <taxon>Embryophyta</taxon>
        <taxon>Tracheophyta</taxon>
        <taxon>Spermatophyta</taxon>
        <taxon>Magnoliopsida</taxon>
        <taxon>eudicotyledons</taxon>
        <taxon>Gunneridae</taxon>
        <taxon>Pentapetalae</taxon>
        <taxon>rosids</taxon>
        <taxon>fabids</taxon>
        <taxon>Rosales</taxon>
        <taxon>Cannabaceae</taxon>
        <taxon>Cannabis</taxon>
    </lineage>
</organism>
<feature type="domain" description="DUF1985" evidence="1">
    <location>
        <begin position="139"/>
        <end position="213"/>
    </location>
</feature>
<dbReference type="EMBL" id="JAATIQ010000536">
    <property type="protein sequence ID" value="KAF4352084.1"/>
    <property type="molecule type" value="Genomic_DNA"/>
</dbReference>
<dbReference type="Pfam" id="PF09331">
    <property type="entry name" value="DUF1985"/>
    <property type="match status" value="1"/>
</dbReference>
<gene>
    <name evidence="2" type="ORF">G4B88_002191</name>
</gene>
<comment type="caution">
    <text evidence="2">The sequence shown here is derived from an EMBL/GenBank/DDBJ whole genome shotgun (WGS) entry which is preliminary data.</text>
</comment>
<dbReference type="AlphaFoldDB" id="A0A7J6E119"/>
<proteinExistence type="predicted"/>
<name>A0A7J6E119_CANSA</name>
<evidence type="ECO:0000313" key="3">
    <source>
        <dbReference type="Proteomes" id="UP000583929"/>
    </source>
</evidence>
<keyword evidence="3" id="KW-1185">Reference proteome</keyword>